<dbReference type="HOGENOM" id="CLU_548158_0_0_2"/>
<feature type="compositionally biased region" description="Basic and acidic residues" evidence="1">
    <location>
        <begin position="501"/>
        <end position="515"/>
    </location>
</feature>
<dbReference type="InterPro" id="IPR051162">
    <property type="entry name" value="T4SS_component"/>
</dbReference>
<evidence type="ECO:0000256" key="1">
    <source>
        <dbReference type="SAM" id="MobiDB-lite"/>
    </source>
</evidence>
<feature type="domain" description="Helicase HerA central" evidence="2">
    <location>
        <begin position="224"/>
        <end position="295"/>
    </location>
</feature>
<dbReference type="eggNOG" id="arCOG05935">
    <property type="taxonomic scope" value="Archaea"/>
</dbReference>
<feature type="region of interest" description="Disordered" evidence="1">
    <location>
        <begin position="496"/>
        <end position="515"/>
    </location>
</feature>
<reference evidence="3 4" key="1">
    <citation type="journal article" date="2010" name="Appl. Environ. Microbiol.">
        <title>The genome sequence of the crenarchaeon Acidilobus saccharovorans supports a new order, Acidilobales, and suggests an important ecological role in terrestrial acidic hot springs.</title>
        <authorList>
            <person name="Mardanov A.V."/>
            <person name="Svetlitchnyi V.A."/>
            <person name="Beletsky A.V."/>
            <person name="Prokofeva M.I."/>
            <person name="Bonch-Osmolovskaya E.A."/>
            <person name="Ravin N.V."/>
            <person name="Skryabin K.G."/>
        </authorList>
    </citation>
    <scope>NUCLEOTIDE SEQUENCE [LARGE SCALE GENOMIC DNA]</scope>
    <source>
        <strain evidence="4">DSM 16705 / JCM 18335 / VKM B-2471 / 345-15</strain>
    </source>
</reference>
<dbReference type="InterPro" id="IPR027417">
    <property type="entry name" value="P-loop_NTPase"/>
</dbReference>
<evidence type="ECO:0000259" key="2">
    <source>
        <dbReference type="Pfam" id="PF01935"/>
    </source>
</evidence>
<dbReference type="PANTHER" id="PTHR30121">
    <property type="entry name" value="UNCHARACTERIZED PROTEIN YJGR-RELATED"/>
    <property type="match status" value="1"/>
</dbReference>
<dbReference type="Gene3D" id="3.40.50.300">
    <property type="entry name" value="P-loop containing nucleotide triphosphate hydrolases"/>
    <property type="match status" value="1"/>
</dbReference>
<dbReference type="CDD" id="cd01127">
    <property type="entry name" value="TrwB_TraG_TraD_VirD4"/>
    <property type="match status" value="1"/>
</dbReference>
<evidence type="ECO:0000313" key="4">
    <source>
        <dbReference type="Proteomes" id="UP000000346"/>
    </source>
</evidence>
<dbReference type="STRING" id="666510.ASAC_1272"/>
<keyword evidence="4" id="KW-1185">Reference proteome</keyword>
<dbReference type="RefSeq" id="WP_013267189.1">
    <property type="nucleotide sequence ID" value="NC_014374.1"/>
</dbReference>
<protein>
    <recommendedName>
        <fullName evidence="2">Helicase HerA central domain-containing protein</fullName>
    </recommendedName>
</protein>
<organism evidence="3 4">
    <name type="scientific">Acidilobus saccharovorans (strain DSM 16705 / JCM 18335 / VKM B-2471 / 345-15)</name>
    <dbReference type="NCBI Taxonomy" id="666510"/>
    <lineage>
        <taxon>Archaea</taxon>
        <taxon>Thermoproteota</taxon>
        <taxon>Thermoprotei</taxon>
        <taxon>Acidilobales</taxon>
        <taxon>Acidilobaceae</taxon>
        <taxon>Acidilobus</taxon>
    </lineage>
</organism>
<dbReference type="Proteomes" id="UP000000346">
    <property type="component" value="Chromosome"/>
</dbReference>
<dbReference type="AlphaFoldDB" id="D9Q2Y9"/>
<sequence>MNPSYAFDIFLAGVAVVTVSLMIRNMRTSRELRLSLGIKHEGGERPSVYIDGRKLVGIAYVADGVPREGGDLPLRLAKLARSSRLSVTFLSSMYSVSKSSLLKELEEEIRKADFAYSATRHVKYRERLSFLEGLYKEVLHSQVPYVGGFSFIVWVPEGDREAELNAEAFKELVEAEAQVKLRKVLASDISTLLGSAEPTWLSESSNNMVIVDREDINDEDGVVIGEDINEPGNLVVLRWPYAFRVHLGVFGPTGRGKTVMLSGLASQLTSMHQTFGDPRAVVVIDPKGDLASMLRGVADSYVTPGEDDCVPMRRLDGIAAKLLESSRETGEGANVKVCVGRLDPEGLVVYDLTRLPNEVRNVYGSLLVSSMALSASEGDLKGRVVMILDEAWRFARGSAVHMEFALREGRSKGLYVVYATQLPSDVGRPIVDNTGYKLVFGGFTNYYAELGAQLGIDKPEELKSLPVGHAVMIDEVGRTRQVRVLDFTKLLKNLPTSPTEEGVRDGKELKAAEGR</sequence>
<gene>
    <name evidence="3" type="ordered locus">ASAC_1272</name>
</gene>
<dbReference type="PANTHER" id="PTHR30121:SF6">
    <property type="entry name" value="SLR6007 PROTEIN"/>
    <property type="match status" value="1"/>
</dbReference>
<evidence type="ECO:0000313" key="3">
    <source>
        <dbReference type="EMBL" id="ADL19677.1"/>
    </source>
</evidence>
<dbReference type="InterPro" id="IPR002789">
    <property type="entry name" value="HerA_central"/>
</dbReference>
<dbReference type="InParanoid" id="D9Q2Y9"/>
<proteinExistence type="predicted"/>
<dbReference type="KEGG" id="asc:ASAC_1272"/>
<dbReference type="Pfam" id="PF01935">
    <property type="entry name" value="DUF87"/>
    <property type="match status" value="1"/>
</dbReference>
<name>D9Q2Y9_ACIS3</name>
<dbReference type="SUPFAM" id="SSF52540">
    <property type="entry name" value="P-loop containing nucleoside triphosphate hydrolases"/>
    <property type="match status" value="1"/>
</dbReference>
<accession>D9Q2Y9</accession>
<dbReference type="GeneID" id="9499527"/>
<dbReference type="EMBL" id="CP001742">
    <property type="protein sequence ID" value="ADL19677.1"/>
    <property type="molecule type" value="Genomic_DNA"/>
</dbReference>